<sequence>MAQGPETVEVHGVFGDVVYSRGGSLRVPFQRPATFHVKDDLKALGFVCRYADKEWELPERYCSEQKERQLRYLLREGELPPESDGEGAAAANAPQGGAAAAAGARAAVPATPEGGRKRQREREPEERRFLGGAVVMRREAGGRVLLQGAPLAHIEPMLRRIFHFERLPAQGGAPAAAPGSAAAAAAAPAAASPQHRWRSSFTLTDAEAQFVEAVLEHRQPKMLQGRALDDKEVIPPGAYVPARFRPHAPDGTPLKGPYKTRNGEGHNIGRQFFSTFRSGAGQFLWADGTEPFSEEAFDRNAAWAEDVGIAPPGMGRWAQLIQGMFVMGGWEGGREDDGWDEAYVDEYGEASGFSEEESEEEEEEEDSEEEEEVEEEEEEDDGGED</sequence>
<dbReference type="AlphaFoldDB" id="A0AAD5DHN8"/>
<evidence type="ECO:0000313" key="2">
    <source>
        <dbReference type="EMBL" id="KAI7836356.1"/>
    </source>
</evidence>
<evidence type="ECO:0000256" key="1">
    <source>
        <dbReference type="SAM" id="MobiDB-lite"/>
    </source>
</evidence>
<comment type="caution">
    <text evidence="2">The sequence shown here is derived from an EMBL/GenBank/DDBJ whole genome shotgun (WGS) entry which is preliminary data.</text>
</comment>
<evidence type="ECO:0000313" key="3">
    <source>
        <dbReference type="Proteomes" id="UP001205105"/>
    </source>
</evidence>
<name>A0AAD5DHN8_9CHLO</name>
<proteinExistence type="predicted"/>
<feature type="compositionally biased region" description="Basic and acidic residues" evidence="1">
    <location>
        <begin position="114"/>
        <end position="126"/>
    </location>
</feature>
<feature type="region of interest" description="Disordered" evidence="1">
    <location>
        <begin position="78"/>
        <end position="126"/>
    </location>
</feature>
<keyword evidence="3" id="KW-1185">Reference proteome</keyword>
<dbReference type="Proteomes" id="UP001205105">
    <property type="component" value="Unassembled WGS sequence"/>
</dbReference>
<gene>
    <name evidence="2" type="ORF">COHA_009778</name>
</gene>
<protein>
    <submittedName>
        <fullName evidence="2">Uncharacterized protein</fullName>
    </submittedName>
</protein>
<organism evidence="2 3">
    <name type="scientific">Chlorella ohadii</name>
    <dbReference type="NCBI Taxonomy" id="2649997"/>
    <lineage>
        <taxon>Eukaryota</taxon>
        <taxon>Viridiplantae</taxon>
        <taxon>Chlorophyta</taxon>
        <taxon>core chlorophytes</taxon>
        <taxon>Trebouxiophyceae</taxon>
        <taxon>Chlorellales</taxon>
        <taxon>Chlorellaceae</taxon>
        <taxon>Chlorella clade</taxon>
        <taxon>Chlorella</taxon>
    </lineage>
</organism>
<feature type="compositionally biased region" description="Low complexity" evidence="1">
    <location>
        <begin position="86"/>
        <end position="110"/>
    </location>
</feature>
<dbReference type="EMBL" id="JADXDR010000192">
    <property type="protein sequence ID" value="KAI7836356.1"/>
    <property type="molecule type" value="Genomic_DNA"/>
</dbReference>
<feature type="compositionally biased region" description="Acidic residues" evidence="1">
    <location>
        <begin position="337"/>
        <end position="385"/>
    </location>
</feature>
<feature type="region of interest" description="Disordered" evidence="1">
    <location>
        <begin position="332"/>
        <end position="385"/>
    </location>
</feature>
<reference evidence="2" key="1">
    <citation type="submission" date="2020-11" db="EMBL/GenBank/DDBJ databases">
        <title>Chlorella ohadii genome sequencing and assembly.</title>
        <authorList>
            <person name="Murik O."/>
            <person name="Treves H."/>
            <person name="Kedem I."/>
            <person name="Shotland Y."/>
            <person name="Kaplan A."/>
        </authorList>
    </citation>
    <scope>NUCLEOTIDE SEQUENCE</scope>
    <source>
        <strain evidence="2">1</strain>
    </source>
</reference>
<accession>A0AAD5DHN8</accession>